<feature type="signal peptide" evidence="1">
    <location>
        <begin position="1"/>
        <end position="18"/>
    </location>
</feature>
<protein>
    <submittedName>
        <fullName evidence="2">Uncharacterized protein</fullName>
    </submittedName>
</protein>
<keyword evidence="3" id="KW-1185">Reference proteome</keyword>
<accession>A0AAD9NPH8</accession>
<name>A0AAD9NPH8_RIDPI</name>
<feature type="chain" id="PRO_5042294469" evidence="1">
    <location>
        <begin position="19"/>
        <end position="180"/>
    </location>
</feature>
<proteinExistence type="predicted"/>
<keyword evidence="1" id="KW-0732">Signal</keyword>
<gene>
    <name evidence="2" type="ORF">NP493_701g00021</name>
</gene>
<comment type="caution">
    <text evidence="2">The sequence shown here is derived from an EMBL/GenBank/DDBJ whole genome shotgun (WGS) entry which is preliminary data.</text>
</comment>
<evidence type="ECO:0000256" key="1">
    <source>
        <dbReference type="SAM" id="SignalP"/>
    </source>
</evidence>
<dbReference type="AlphaFoldDB" id="A0AAD9NPH8"/>
<evidence type="ECO:0000313" key="3">
    <source>
        <dbReference type="Proteomes" id="UP001209878"/>
    </source>
</evidence>
<evidence type="ECO:0000313" key="2">
    <source>
        <dbReference type="EMBL" id="KAK2175871.1"/>
    </source>
</evidence>
<dbReference type="Proteomes" id="UP001209878">
    <property type="component" value="Unassembled WGS sequence"/>
</dbReference>
<reference evidence="2" key="1">
    <citation type="journal article" date="2023" name="Mol. Biol. Evol.">
        <title>Third-Generation Sequencing Reveals the Adaptive Role of the Epigenome in Three Deep-Sea Polychaetes.</title>
        <authorList>
            <person name="Perez M."/>
            <person name="Aroh O."/>
            <person name="Sun Y."/>
            <person name="Lan Y."/>
            <person name="Juniper S.K."/>
            <person name="Young C.R."/>
            <person name="Angers B."/>
            <person name="Qian P.Y."/>
        </authorList>
    </citation>
    <scope>NUCLEOTIDE SEQUENCE</scope>
    <source>
        <strain evidence="2">R07B-5</strain>
    </source>
</reference>
<dbReference type="EMBL" id="JAODUO010000701">
    <property type="protein sequence ID" value="KAK2175871.1"/>
    <property type="molecule type" value="Genomic_DNA"/>
</dbReference>
<sequence>MLLAEVALLLSCLAFAAADVTHVKLERERNPPRTRAEWCSANGGSCLPREECLPATHVIASFCRHPVSVCCLPKKLLCENVYEGFCTTDLDGCRAKATHHVSELRCDVASNCCVPDEVLRRRQDHGGHWNSGFDWGRGCGGYGAPFHYPIRRGGYGSYGYGYGLDPSRGAYVRPGWPVGP</sequence>
<organism evidence="2 3">
    <name type="scientific">Ridgeia piscesae</name>
    <name type="common">Tubeworm</name>
    <dbReference type="NCBI Taxonomy" id="27915"/>
    <lineage>
        <taxon>Eukaryota</taxon>
        <taxon>Metazoa</taxon>
        <taxon>Spiralia</taxon>
        <taxon>Lophotrochozoa</taxon>
        <taxon>Annelida</taxon>
        <taxon>Polychaeta</taxon>
        <taxon>Sedentaria</taxon>
        <taxon>Canalipalpata</taxon>
        <taxon>Sabellida</taxon>
        <taxon>Siboglinidae</taxon>
        <taxon>Ridgeia</taxon>
    </lineage>
</organism>